<evidence type="ECO:0000313" key="1">
    <source>
        <dbReference type="EMBL" id="SDO52702.1"/>
    </source>
</evidence>
<name>A0A1H0KAC3_9HYPH</name>
<proteinExistence type="predicted"/>
<dbReference type="STRING" id="1166073.SAMN05192530_107168"/>
<keyword evidence="2" id="KW-1185">Reference proteome</keyword>
<organism evidence="1 2">
    <name type="scientific">Aureimonas jatrophae</name>
    <dbReference type="NCBI Taxonomy" id="1166073"/>
    <lineage>
        <taxon>Bacteria</taxon>
        <taxon>Pseudomonadati</taxon>
        <taxon>Pseudomonadota</taxon>
        <taxon>Alphaproteobacteria</taxon>
        <taxon>Hyphomicrobiales</taxon>
        <taxon>Aurantimonadaceae</taxon>
        <taxon>Aureimonas</taxon>
    </lineage>
</organism>
<gene>
    <name evidence="1" type="ORF">SAMN05192530_107168</name>
</gene>
<dbReference type="RefSeq" id="WP_139184028.1">
    <property type="nucleotide sequence ID" value="NZ_FNIT01000007.1"/>
</dbReference>
<sequence length="74" mass="8358">MTVDAFSLHHSRRMFWPYRPVQPAAAPMTVAETQTGHLISAALLYDFGSEYGDDWVLAANIMRWLKVEAESKSS</sequence>
<accession>A0A1H0KAC3</accession>
<reference evidence="1 2" key="1">
    <citation type="submission" date="2016-10" db="EMBL/GenBank/DDBJ databases">
        <authorList>
            <person name="de Groot N.N."/>
        </authorList>
    </citation>
    <scope>NUCLEOTIDE SEQUENCE [LARGE SCALE GENOMIC DNA]</scope>
    <source>
        <strain evidence="2">L7-484,KACC 16230,DSM 25025</strain>
    </source>
</reference>
<evidence type="ECO:0000313" key="2">
    <source>
        <dbReference type="Proteomes" id="UP000198793"/>
    </source>
</evidence>
<dbReference type="AlphaFoldDB" id="A0A1H0KAC3"/>
<dbReference type="Proteomes" id="UP000198793">
    <property type="component" value="Unassembled WGS sequence"/>
</dbReference>
<dbReference type="EMBL" id="FNIT01000007">
    <property type="protein sequence ID" value="SDO52702.1"/>
    <property type="molecule type" value="Genomic_DNA"/>
</dbReference>
<protein>
    <submittedName>
        <fullName evidence="1">Uncharacterized protein</fullName>
    </submittedName>
</protein>